<comment type="subcellular location">
    <subcellularLocation>
        <location evidence="1">Cytoplasm</location>
        <location evidence="1">Cytoskeleton</location>
    </subcellularLocation>
</comment>
<dbReference type="GO" id="GO:0008017">
    <property type="term" value="F:microtubule binding"/>
    <property type="evidence" value="ECO:0007669"/>
    <property type="project" value="InterPro"/>
</dbReference>
<comment type="caution">
    <text evidence="6">The sequence shown here is derived from an EMBL/GenBank/DDBJ whole genome shotgun (WGS) entry which is preliminary data.</text>
</comment>
<evidence type="ECO:0000256" key="4">
    <source>
        <dbReference type="SAM" id="MobiDB-lite"/>
    </source>
</evidence>
<dbReference type="STRING" id="1263082.A0A068RI46"/>
<evidence type="ECO:0000313" key="7">
    <source>
        <dbReference type="Proteomes" id="UP000027586"/>
    </source>
</evidence>
<proteinExistence type="predicted"/>
<dbReference type="PANTHER" id="PTHR37271">
    <property type="entry name" value="KARYOGAMY PROTEIN KAR9"/>
    <property type="match status" value="1"/>
</dbReference>
<accession>A0A068RI46</accession>
<dbReference type="InterPro" id="IPR013889">
    <property type="entry name" value="Karyogamy_KAR9"/>
</dbReference>
<sequence>MTVLHTAAIMRQHLLVQQQQQPLMKQPENKGNAVTPEPTSIFDQLGALPLPDREINDILNHHESLSLDDVIQRLDNIVRLMTGWLETAQMAVFTLEMEAKDDTNKDNNTSNDAGSLLELSFGRIEPFVSILNEINDIVIDKLDDYESDNTGDKQQQSQRHYQQKKLTTRMTINKIQSEWSGLQCCLASVLHQLDSALAEKELTALMEHVLQQIDDLLTTIFQVQERRHMYANNDMNTPLPPNADIDAASTATTESDQALIDIDNRIEPLFNQVQRIYTAMTSNNPPADASGVLGRVHHKIQHRWEALRTEVDYLKQELKEERWLNVFRQVADQVDVMIDGLEKTVSQCYDVIHQAQQSHTEPPPGCRRAPLVDRERYKAAEKSFEAKHKYYTPSIDKMLGMLQDGIVAKMQGDNATTRRFDGMKQRWLSLKGSMERLITRDLPETGRPIVSHDMPHVMHNDVNMGARILTRQARLGSVDAAMDHRLRRSMSPSSRETPVAMQQRRPSSSLGRESARLRPSASESSLLNPSARRNNNNNGTTRRTKTPLRNNNGIPPSGAESISSGDSLSTSSSRRADPSWLLEPPKNMPGRRTQSVDHGVSPNRPRTPVRRSKTPSSSDLRKSSRTPITRPKSSMSQHHAANDDDAYQMTKTSHTLPARRSMTPSFIPRPKTPTSRQQPSLIPRPQSSMLFCSPSSSTDETLVQPSPAPERSTSSRLRKKHSMPSLRTSRATHVPKTSSKQHHQHSSSYDYHHPTDIFGSNSNNSKKRESVYRPNARDALDVEVARIVNACPIRIKCQRGPSNGQYYFGNDLNLGGRKLYTCKLMNYADRETTRRPSTTCSKENKVLVRVGGGWQDLEMFLLEHSNLMAATQDVITRPYTSMGYRHHH</sequence>
<evidence type="ECO:0000256" key="1">
    <source>
        <dbReference type="ARBA" id="ARBA00004245"/>
    </source>
</evidence>
<dbReference type="EMBL" id="CBTN010000004">
    <property type="protein sequence ID" value="CDH49858.1"/>
    <property type="molecule type" value="Genomic_DNA"/>
</dbReference>
<feature type="compositionally biased region" description="Polar residues" evidence="4">
    <location>
        <begin position="725"/>
        <end position="737"/>
    </location>
</feature>
<dbReference type="Proteomes" id="UP000027586">
    <property type="component" value="Unassembled WGS sequence"/>
</dbReference>
<protein>
    <recommendedName>
        <fullName evidence="5">GAR domain-containing protein</fullName>
    </recommendedName>
</protein>
<evidence type="ECO:0000256" key="2">
    <source>
        <dbReference type="ARBA" id="ARBA00022490"/>
    </source>
</evidence>
<dbReference type="InterPro" id="IPR036534">
    <property type="entry name" value="GAR_dom_sf"/>
</dbReference>
<evidence type="ECO:0000313" key="6">
    <source>
        <dbReference type="EMBL" id="CDH49858.1"/>
    </source>
</evidence>
<feature type="compositionally biased region" description="Low complexity" evidence="4">
    <location>
        <begin position="561"/>
        <end position="573"/>
    </location>
</feature>
<reference evidence="6" key="1">
    <citation type="submission" date="2013-08" db="EMBL/GenBank/DDBJ databases">
        <title>Gene expansion shapes genome architecture in the human pathogen Lichtheimia corymbifera: an evolutionary genomics analysis in the ancient terrestrial Mucorales (Mucoromycotina).</title>
        <authorList>
            <person name="Schwartze V.U."/>
            <person name="Winter S."/>
            <person name="Shelest E."/>
            <person name="Marcet-Houben M."/>
            <person name="Horn F."/>
            <person name="Wehner S."/>
            <person name="Hoffmann K."/>
            <person name="Riege K."/>
            <person name="Sammeth M."/>
            <person name="Nowrousian M."/>
            <person name="Valiante V."/>
            <person name="Linde J."/>
            <person name="Jacobsen I.D."/>
            <person name="Marz M."/>
            <person name="Brakhage A.A."/>
            <person name="Gabaldon T."/>
            <person name="Bocker S."/>
            <person name="Voigt K."/>
        </authorList>
    </citation>
    <scope>NUCLEOTIDE SEQUENCE [LARGE SCALE GENOMIC DNA]</scope>
    <source>
        <strain evidence="6">FSU 9682</strain>
    </source>
</reference>
<evidence type="ECO:0000259" key="5">
    <source>
        <dbReference type="PROSITE" id="PS51460"/>
    </source>
</evidence>
<keyword evidence="7" id="KW-1185">Reference proteome</keyword>
<organism evidence="6 7">
    <name type="scientific">Lichtheimia corymbifera JMRC:FSU:9682</name>
    <dbReference type="NCBI Taxonomy" id="1263082"/>
    <lineage>
        <taxon>Eukaryota</taxon>
        <taxon>Fungi</taxon>
        <taxon>Fungi incertae sedis</taxon>
        <taxon>Mucoromycota</taxon>
        <taxon>Mucoromycotina</taxon>
        <taxon>Mucoromycetes</taxon>
        <taxon>Mucorales</taxon>
        <taxon>Lichtheimiaceae</taxon>
        <taxon>Lichtheimia</taxon>
    </lineage>
</organism>
<feature type="domain" description="GAR" evidence="5">
    <location>
        <begin position="775"/>
        <end position="868"/>
    </location>
</feature>
<dbReference type="Pfam" id="PF02187">
    <property type="entry name" value="GAS2"/>
    <property type="match status" value="1"/>
</dbReference>
<dbReference type="OrthoDB" id="5559380at2759"/>
<keyword evidence="2" id="KW-0963">Cytoplasm</keyword>
<dbReference type="AlphaFoldDB" id="A0A068RI46"/>
<dbReference type="GO" id="GO:0043332">
    <property type="term" value="C:mating projection tip"/>
    <property type="evidence" value="ECO:0007669"/>
    <property type="project" value="TreeGrafter"/>
</dbReference>
<gene>
    <name evidence="6" type="ORF">LCOR_01588.1</name>
</gene>
<dbReference type="Gene3D" id="3.30.920.20">
    <property type="entry name" value="Gas2-like domain"/>
    <property type="match status" value="1"/>
</dbReference>
<dbReference type="PROSITE" id="PS51460">
    <property type="entry name" value="GAR"/>
    <property type="match status" value="1"/>
</dbReference>
<dbReference type="Pfam" id="PF08580">
    <property type="entry name" value="KAR9"/>
    <property type="match status" value="1"/>
</dbReference>
<dbReference type="VEuPathDB" id="FungiDB:LCOR_01588.1"/>
<dbReference type="GO" id="GO:0051293">
    <property type="term" value="P:establishment of spindle localization"/>
    <property type="evidence" value="ECO:0007669"/>
    <property type="project" value="TreeGrafter"/>
</dbReference>
<dbReference type="SUPFAM" id="SSF143575">
    <property type="entry name" value="GAS2 domain-like"/>
    <property type="match status" value="1"/>
</dbReference>
<name>A0A068RI46_9FUNG</name>
<feature type="compositionally biased region" description="Polar residues" evidence="4">
    <location>
        <begin position="625"/>
        <end position="639"/>
    </location>
</feature>
<evidence type="ECO:0000256" key="3">
    <source>
        <dbReference type="ARBA" id="ARBA00023212"/>
    </source>
</evidence>
<feature type="compositionally biased region" description="Polar residues" evidence="4">
    <location>
        <begin position="672"/>
        <end position="704"/>
    </location>
</feature>
<feature type="compositionally biased region" description="Low complexity" evidence="4">
    <location>
        <begin position="532"/>
        <end position="541"/>
    </location>
</feature>
<dbReference type="GO" id="GO:0005816">
    <property type="term" value="C:spindle pole body"/>
    <property type="evidence" value="ECO:0007669"/>
    <property type="project" value="TreeGrafter"/>
</dbReference>
<dbReference type="PANTHER" id="PTHR37271:SF1">
    <property type="entry name" value="KARYOGAMY PROTEIN KAR9"/>
    <property type="match status" value="1"/>
</dbReference>
<dbReference type="GO" id="GO:0030473">
    <property type="term" value="P:nuclear migration along microtubule"/>
    <property type="evidence" value="ECO:0007669"/>
    <property type="project" value="TreeGrafter"/>
</dbReference>
<feature type="region of interest" description="Disordered" evidence="4">
    <location>
        <begin position="483"/>
        <end position="773"/>
    </location>
</feature>
<dbReference type="InterPro" id="IPR003108">
    <property type="entry name" value="GAR_dom"/>
</dbReference>
<keyword evidence="3" id="KW-0206">Cytoskeleton</keyword>
<dbReference type="GO" id="GO:0005938">
    <property type="term" value="C:cell cortex"/>
    <property type="evidence" value="ECO:0007669"/>
    <property type="project" value="TreeGrafter"/>
</dbReference>